<dbReference type="EMBL" id="FOYM01000011">
    <property type="protein sequence ID" value="SFR05006.1"/>
    <property type="molecule type" value="Genomic_DNA"/>
</dbReference>
<evidence type="ECO:0000313" key="11">
    <source>
        <dbReference type="Proteomes" id="UP000199584"/>
    </source>
</evidence>
<evidence type="ECO:0000256" key="2">
    <source>
        <dbReference type="ARBA" id="ARBA00005417"/>
    </source>
</evidence>
<evidence type="ECO:0000256" key="5">
    <source>
        <dbReference type="ARBA" id="ARBA00022741"/>
    </source>
</evidence>
<comment type="subcellular location">
    <subcellularLocation>
        <location evidence="1">Cell membrane</location>
        <topology evidence="1">Peripheral membrane protein</topology>
    </subcellularLocation>
</comment>
<proteinExistence type="inferred from homology"/>
<dbReference type="InterPro" id="IPR003439">
    <property type="entry name" value="ABC_transporter-like_ATP-bd"/>
</dbReference>
<comment type="similarity">
    <text evidence="2">Belongs to the ABC transporter superfamily.</text>
</comment>
<dbReference type="CDD" id="cd03225">
    <property type="entry name" value="ABC_cobalt_CbiO_domain1"/>
    <property type="match status" value="1"/>
</dbReference>
<dbReference type="InterPro" id="IPR003593">
    <property type="entry name" value="AAA+_ATPase"/>
</dbReference>
<sequence>MPKNRPLVELKGLSYTYPGSDRPVFKDIHATVCRGEFIAVIGPNGSGKSTLARLISGLLQPSGGEIIIDGLKAGDPTAGETVRQRVGLVVQNPDNQLVAAVVEEDVAFGPENLNLPPVQVRRRVDDALDAVGLQHLRRRPPHLLSGGEKQRLAIAGLLALKPSCLVLDEPTSMLDPLGRQGVLQVLRSLAGAGKAVVMVTHHMDEAARADRIWVLGNGVLAADDSPGTIFGREHRLLSSLGLGLPGMAELACCLANRGVALPPDIVFIEDLVDYLCRVLKQKN</sequence>
<organism evidence="10 11">
    <name type="scientific">Desulfoscipio geothermicus DSM 3669</name>
    <dbReference type="NCBI Taxonomy" id="1121426"/>
    <lineage>
        <taxon>Bacteria</taxon>
        <taxon>Bacillati</taxon>
        <taxon>Bacillota</taxon>
        <taxon>Clostridia</taxon>
        <taxon>Eubacteriales</taxon>
        <taxon>Desulfallaceae</taxon>
        <taxon>Desulfoscipio</taxon>
    </lineage>
</organism>
<dbReference type="GO" id="GO:0005524">
    <property type="term" value="F:ATP binding"/>
    <property type="evidence" value="ECO:0007669"/>
    <property type="project" value="UniProtKB-KW"/>
</dbReference>
<keyword evidence="4" id="KW-1003">Cell membrane</keyword>
<dbReference type="PROSITE" id="PS00211">
    <property type="entry name" value="ABC_TRANSPORTER_1"/>
    <property type="match status" value="1"/>
</dbReference>
<keyword evidence="7" id="KW-1278">Translocase</keyword>
<dbReference type="SMART" id="SM00382">
    <property type="entry name" value="AAA"/>
    <property type="match status" value="1"/>
</dbReference>
<evidence type="ECO:0000259" key="9">
    <source>
        <dbReference type="PROSITE" id="PS50893"/>
    </source>
</evidence>
<protein>
    <submittedName>
        <fullName evidence="10">Energy-coupling factor transport system ATP-binding protein</fullName>
    </submittedName>
</protein>
<evidence type="ECO:0000256" key="8">
    <source>
        <dbReference type="ARBA" id="ARBA00023136"/>
    </source>
</evidence>
<reference evidence="11" key="1">
    <citation type="submission" date="2016-10" db="EMBL/GenBank/DDBJ databases">
        <authorList>
            <person name="Varghese N."/>
            <person name="Submissions S."/>
        </authorList>
    </citation>
    <scope>NUCLEOTIDE SEQUENCE [LARGE SCALE GENOMIC DNA]</scope>
    <source>
        <strain evidence="11">DSM 3669</strain>
    </source>
</reference>
<keyword evidence="8" id="KW-0472">Membrane</keyword>
<accession>A0A1I6DHV7</accession>
<evidence type="ECO:0000256" key="1">
    <source>
        <dbReference type="ARBA" id="ARBA00004202"/>
    </source>
</evidence>
<dbReference type="GO" id="GO:0016887">
    <property type="term" value="F:ATP hydrolysis activity"/>
    <property type="evidence" value="ECO:0007669"/>
    <property type="project" value="InterPro"/>
</dbReference>
<dbReference type="InterPro" id="IPR030947">
    <property type="entry name" value="EcfA_1"/>
</dbReference>
<dbReference type="NCBIfam" id="TIGR04520">
    <property type="entry name" value="ECF_ATPase_1"/>
    <property type="match status" value="1"/>
</dbReference>
<dbReference type="STRING" id="39060.SAMN05660706_11132"/>
<name>A0A1I6DHV7_9FIRM</name>
<dbReference type="OrthoDB" id="9784332at2"/>
<dbReference type="SUPFAM" id="SSF52540">
    <property type="entry name" value="P-loop containing nucleoside triphosphate hydrolases"/>
    <property type="match status" value="1"/>
</dbReference>
<evidence type="ECO:0000256" key="7">
    <source>
        <dbReference type="ARBA" id="ARBA00022967"/>
    </source>
</evidence>
<dbReference type="PROSITE" id="PS50893">
    <property type="entry name" value="ABC_TRANSPORTER_2"/>
    <property type="match status" value="1"/>
</dbReference>
<evidence type="ECO:0000256" key="3">
    <source>
        <dbReference type="ARBA" id="ARBA00022448"/>
    </source>
</evidence>
<keyword evidence="5" id="KW-0547">Nucleotide-binding</keyword>
<evidence type="ECO:0000313" key="10">
    <source>
        <dbReference type="EMBL" id="SFR05006.1"/>
    </source>
</evidence>
<dbReference type="InterPro" id="IPR027417">
    <property type="entry name" value="P-loop_NTPase"/>
</dbReference>
<dbReference type="AlphaFoldDB" id="A0A1I6DHV7"/>
<evidence type="ECO:0000256" key="6">
    <source>
        <dbReference type="ARBA" id="ARBA00022840"/>
    </source>
</evidence>
<dbReference type="RefSeq" id="WP_092482971.1">
    <property type="nucleotide sequence ID" value="NZ_FOYM01000011.1"/>
</dbReference>
<dbReference type="GO" id="GO:0042626">
    <property type="term" value="F:ATPase-coupled transmembrane transporter activity"/>
    <property type="evidence" value="ECO:0007669"/>
    <property type="project" value="TreeGrafter"/>
</dbReference>
<feature type="domain" description="ABC transporter" evidence="9">
    <location>
        <begin position="8"/>
        <end position="242"/>
    </location>
</feature>
<dbReference type="FunFam" id="3.40.50.300:FF:000224">
    <property type="entry name" value="Energy-coupling factor transporter ATP-binding protein EcfA"/>
    <property type="match status" value="1"/>
</dbReference>
<dbReference type="InterPro" id="IPR017871">
    <property type="entry name" value="ABC_transporter-like_CS"/>
</dbReference>
<dbReference type="Pfam" id="PF00005">
    <property type="entry name" value="ABC_tran"/>
    <property type="match status" value="1"/>
</dbReference>
<dbReference type="Gene3D" id="3.40.50.300">
    <property type="entry name" value="P-loop containing nucleotide triphosphate hydrolases"/>
    <property type="match status" value="1"/>
</dbReference>
<keyword evidence="11" id="KW-1185">Reference proteome</keyword>
<gene>
    <name evidence="10" type="ORF">SAMN05660706_11132</name>
</gene>
<dbReference type="GO" id="GO:0043190">
    <property type="term" value="C:ATP-binding cassette (ABC) transporter complex"/>
    <property type="evidence" value="ECO:0007669"/>
    <property type="project" value="TreeGrafter"/>
</dbReference>
<dbReference type="PANTHER" id="PTHR43553">
    <property type="entry name" value="HEAVY METAL TRANSPORTER"/>
    <property type="match status" value="1"/>
</dbReference>
<dbReference type="InterPro" id="IPR050095">
    <property type="entry name" value="ECF_ABC_transporter_ATP-bd"/>
</dbReference>
<evidence type="ECO:0000256" key="4">
    <source>
        <dbReference type="ARBA" id="ARBA00022475"/>
    </source>
</evidence>
<dbReference type="InterPro" id="IPR015856">
    <property type="entry name" value="ABC_transpr_CbiO/EcfA_su"/>
</dbReference>
<dbReference type="Proteomes" id="UP000199584">
    <property type="component" value="Unassembled WGS sequence"/>
</dbReference>
<dbReference type="PANTHER" id="PTHR43553:SF24">
    <property type="entry name" value="ENERGY-COUPLING FACTOR TRANSPORTER ATP-BINDING PROTEIN ECFA1"/>
    <property type="match status" value="1"/>
</dbReference>
<keyword evidence="3" id="KW-0813">Transport</keyword>
<keyword evidence="6 10" id="KW-0067">ATP-binding</keyword>